<dbReference type="Pfam" id="PF26056">
    <property type="entry name" value="DUF8017"/>
    <property type="match status" value="1"/>
</dbReference>
<dbReference type="KEGG" id="nyu:D7D52_03730"/>
<protein>
    <recommendedName>
        <fullName evidence="2">DUF8017 domain-containing protein</fullName>
    </recommendedName>
</protein>
<accession>A0A386Z693</accession>
<dbReference type="InterPro" id="IPR058330">
    <property type="entry name" value="DUF8017"/>
</dbReference>
<evidence type="ECO:0000313" key="3">
    <source>
        <dbReference type="EMBL" id="AYF73126.1"/>
    </source>
</evidence>
<evidence type="ECO:0000256" key="1">
    <source>
        <dbReference type="SAM" id="MobiDB-lite"/>
    </source>
</evidence>
<evidence type="ECO:0000259" key="2">
    <source>
        <dbReference type="Pfam" id="PF26056"/>
    </source>
</evidence>
<reference evidence="3 4" key="1">
    <citation type="submission" date="2018-09" db="EMBL/GenBank/DDBJ databases">
        <title>Nocardia yunnanensis sp. nov., an actinomycete isolated from a soil sample.</title>
        <authorList>
            <person name="Zhang J."/>
        </authorList>
    </citation>
    <scope>NUCLEOTIDE SEQUENCE [LARGE SCALE GENOMIC DNA]</scope>
    <source>
        <strain evidence="3 4">CFHS0054</strain>
    </source>
</reference>
<gene>
    <name evidence="3" type="ORF">D7D52_03730</name>
</gene>
<feature type="compositionally biased region" description="Low complexity" evidence="1">
    <location>
        <begin position="19"/>
        <end position="52"/>
    </location>
</feature>
<dbReference type="EMBL" id="CP032568">
    <property type="protein sequence ID" value="AYF73126.1"/>
    <property type="molecule type" value="Genomic_DNA"/>
</dbReference>
<feature type="domain" description="DUF8017" evidence="2">
    <location>
        <begin position="51"/>
        <end position="222"/>
    </location>
</feature>
<keyword evidence="4" id="KW-1185">Reference proteome</keyword>
<feature type="region of interest" description="Disordered" evidence="1">
    <location>
        <begin position="19"/>
        <end position="54"/>
    </location>
</feature>
<dbReference type="AlphaFoldDB" id="A0A386Z693"/>
<organism evidence="3 4">
    <name type="scientific">Nocardia yunnanensis</name>
    <dbReference type="NCBI Taxonomy" id="2382165"/>
    <lineage>
        <taxon>Bacteria</taxon>
        <taxon>Bacillati</taxon>
        <taxon>Actinomycetota</taxon>
        <taxon>Actinomycetes</taxon>
        <taxon>Mycobacteriales</taxon>
        <taxon>Nocardiaceae</taxon>
        <taxon>Nocardia</taxon>
    </lineage>
</organism>
<dbReference type="OrthoDB" id="5186353at2"/>
<sequence length="223" mass="23024">MVVIATVVAIVVVVNDNSGSPVASSPAKPSATDPATTTPHPTTTAPASTLTPQIPGYQVDVPKDLKAAWDIPHDWNIDQTTTVFGASSDSIPAVGFATEGENYCPNNVRTSMFLTTSEIDDATAAATDVGAHAARIGYSTKTSLTPGTAQPLDAGQLHGTFLETSGAFTAPAGCATTYSVYTFAIRVGTGKGSLVLTLVSDTGVDRSVTPDFARKLFATFRLL</sequence>
<name>A0A386Z693_9NOCA</name>
<proteinExistence type="predicted"/>
<evidence type="ECO:0000313" key="4">
    <source>
        <dbReference type="Proteomes" id="UP000267164"/>
    </source>
</evidence>
<dbReference type="Proteomes" id="UP000267164">
    <property type="component" value="Chromosome"/>
</dbReference>